<keyword evidence="3" id="KW-0274">FAD</keyword>
<dbReference type="GO" id="GO:0071949">
    <property type="term" value="F:FAD binding"/>
    <property type="evidence" value="ECO:0007669"/>
    <property type="project" value="InterPro"/>
</dbReference>
<dbReference type="Gene3D" id="3.50.50.60">
    <property type="entry name" value="FAD/NAD(P)-binding domain"/>
    <property type="match status" value="1"/>
</dbReference>
<dbReference type="PANTHER" id="PTHR43004:SF5">
    <property type="entry name" value="FAD-BINDING DOMAIN-CONTAINING PROTEIN"/>
    <property type="match status" value="1"/>
</dbReference>
<keyword evidence="8" id="KW-1185">Reference proteome</keyword>
<dbReference type="GO" id="GO:0016709">
    <property type="term" value="F:oxidoreductase activity, acting on paired donors, with incorporation or reduction of molecular oxygen, NAD(P)H as one donor, and incorporation of one atom of oxygen"/>
    <property type="evidence" value="ECO:0007669"/>
    <property type="project" value="UniProtKB-ARBA"/>
</dbReference>
<dbReference type="PANTHER" id="PTHR43004">
    <property type="entry name" value="TRK SYSTEM POTASSIUM UPTAKE PROTEIN"/>
    <property type="match status" value="1"/>
</dbReference>
<dbReference type="Gene3D" id="3.30.9.10">
    <property type="entry name" value="D-Amino Acid Oxidase, subunit A, domain 2"/>
    <property type="match status" value="1"/>
</dbReference>
<dbReference type="InterPro" id="IPR036188">
    <property type="entry name" value="FAD/NAD-bd_sf"/>
</dbReference>
<evidence type="ECO:0000259" key="6">
    <source>
        <dbReference type="Pfam" id="PF07976"/>
    </source>
</evidence>
<feature type="domain" description="FAD-binding" evidence="5">
    <location>
        <begin position="6"/>
        <end position="362"/>
    </location>
</feature>
<dbReference type="PRINTS" id="PR00420">
    <property type="entry name" value="RNGMNOXGNASE"/>
</dbReference>
<evidence type="ECO:0000256" key="1">
    <source>
        <dbReference type="ARBA" id="ARBA00007801"/>
    </source>
</evidence>
<comment type="similarity">
    <text evidence="1">Belongs to the PheA/TfdB FAD monooxygenase family.</text>
</comment>
<dbReference type="InterPro" id="IPR012941">
    <property type="entry name" value="Phe_hydrox_C_dim_dom"/>
</dbReference>
<evidence type="ECO:0000313" key="7">
    <source>
        <dbReference type="EMBL" id="OKO93401.1"/>
    </source>
</evidence>
<comment type="caution">
    <text evidence="7">The sequence shown here is derived from an EMBL/GenBank/DDBJ whole genome shotgun (WGS) entry which is preliminary data.</text>
</comment>
<keyword evidence="2" id="KW-0285">Flavoprotein</keyword>
<dbReference type="SUPFAM" id="SSF52833">
    <property type="entry name" value="Thioredoxin-like"/>
    <property type="match status" value="1"/>
</dbReference>
<accession>A0A1Q5SZE3</accession>
<dbReference type="Pfam" id="PF01494">
    <property type="entry name" value="FAD_binding_3"/>
    <property type="match status" value="1"/>
</dbReference>
<evidence type="ECO:0000313" key="8">
    <source>
        <dbReference type="Proteomes" id="UP000186955"/>
    </source>
</evidence>
<feature type="domain" description="Phenol hydroxylase-like C-terminal dimerisation" evidence="6">
    <location>
        <begin position="515"/>
        <end position="566"/>
    </location>
</feature>
<proteinExistence type="inferred from homology"/>
<dbReference type="InterPro" id="IPR036249">
    <property type="entry name" value="Thioredoxin-like_sf"/>
</dbReference>
<dbReference type="Pfam" id="PF07976">
    <property type="entry name" value="Phe_hydrox_dim"/>
    <property type="match status" value="1"/>
</dbReference>
<dbReference type="InterPro" id="IPR002938">
    <property type="entry name" value="FAD-bd"/>
</dbReference>
<dbReference type="EMBL" id="MNBE01000725">
    <property type="protein sequence ID" value="OKO93401.1"/>
    <property type="molecule type" value="Genomic_DNA"/>
</dbReference>
<dbReference type="STRING" id="1316194.A0A1Q5SZE3"/>
<dbReference type="SUPFAM" id="SSF51905">
    <property type="entry name" value="FAD/NAD(P)-binding domain"/>
    <property type="match status" value="1"/>
</dbReference>
<keyword evidence="7" id="KW-0503">Monooxygenase</keyword>
<evidence type="ECO:0000259" key="5">
    <source>
        <dbReference type="Pfam" id="PF01494"/>
    </source>
</evidence>
<protein>
    <submittedName>
        <fullName evidence="7">3-hydroxybenzoate 4-monooxygenase</fullName>
    </submittedName>
</protein>
<keyword evidence="4" id="KW-0560">Oxidoreductase</keyword>
<sequence>MATEFKTGVLIVGGGPVGLLIAYGLARQGVDTIVVEKHDKEQQAMYGRATTLFPRTLEMLDQLELLDEMNQIGFVARNSVTYKNGKQVTSRGWHIMYERMHGTFLDYCLNIRQKFSESVYRDAYSRIGGKPFIGWKLEDFTVDNSMEGDFKVTSRLTQVNSGDAVTVKRYYALRKYIVGADGGSSLVRRLAGIPFEGDRTNFKWVRIDGYFKTNMPNADVGFASIESKSHGNVLWVQLDHGVKRIGFAMTEEMLAKYGNNLTEDQAVAEAIKSMEPFSLEIEKVEWWTLYRWPMLFSPVTVLLAGDACHTHSSGAAQGMNTGMHGAVNLAWKLGGVVKGWYGSEILQTYEDERRPAAQHLIELDKAFSATISGTVPEKYKDSPLNANELFTKLFDETILFNIGLGISYGENAINKTPSTGMISAGQRGPDALIMAPGSRVPVRLYQVTKNTGQWCIIVFAGRPDVTRDVMSKSVPMLEALQSTLAKDMVRFITLAAGSVDDGDSTFGNPRVGNIYYDQDRSAHERYSIATSKGAVVVLRPGGILGYATSLDDINGVKNFFAGFVLSA</sequence>
<dbReference type="Proteomes" id="UP000186955">
    <property type="component" value="Unassembled WGS sequence"/>
</dbReference>
<evidence type="ECO:0000256" key="4">
    <source>
        <dbReference type="ARBA" id="ARBA00023002"/>
    </source>
</evidence>
<dbReference type="Gene3D" id="3.40.30.20">
    <property type="match status" value="1"/>
</dbReference>
<dbReference type="SUPFAM" id="SSF54373">
    <property type="entry name" value="FAD-linked reductases, C-terminal domain"/>
    <property type="match status" value="1"/>
</dbReference>
<dbReference type="InterPro" id="IPR038220">
    <property type="entry name" value="PHOX_C_sf"/>
</dbReference>
<evidence type="ECO:0000256" key="2">
    <source>
        <dbReference type="ARBA" id="ARBA00022630"/>
    </source>
</evidence>
<dbReference type="InterPro" id="IPR050641">
    <property type="entry name" value="RIFMO-like"/>
</dbReference>
<evidence type="ECO:0000256" key="3">
    <source>
        <dbReference type="ARBA" id="ARBA00022827"/>
    </source>
</evidence>
<name>A0A1Q5SZE3_9EURO</name>
<dbReference type="AlphaFoldDB" id="A0A1Q5SZE3"/>
<reference evidence="7 8" key="1">
    <citation type="submission" date="2016-10" db="EMBL/GenBank/DDBJ databases">
        <title>Genome sequence of the ascomycete fungus Penicillium subrubescens.</title>
        <authorList>
            <person name="De Vries R.P."/>
            <person name="Peng M."/>
            <person name="Dilokpimol A."/>
            <person name="Hilden K."/>
            <person name="Makela M.R."/>
            <person name="Grigoriev I."/>
            <person name="Riley R."/>
            <person name="Granchi Z."/>
        </authorList>
    </citation>
    <scope>NUCLEOTIDE SEQUENCE [LARGE SCALE GENOMIC DNA]</scope>
    <source>
        <strain evidence="7 8">CBS 132785</strain>
    </source>
</reference>
<gene>
    <name evidence="7" type="ORF">PENSUB_12464</name>
</gene>
<organism evidence="7 8">
    <name type="scientific">Penicillium subrubescens</name>
    <dbReference type="NCBI Taxonomy" id="1316194"/>
    <lineage>
        <taxon>Eukaryota</taxon>
        <taxon>Fungi</taxon>
        <taxon>Dikarya</taxon>
        <taxon>Ascomycota</taxon>
        <taxon>Pezizomycotina</taxon>
        <taxon>Eurotiomycetes</taxon>
        <taxon>Eurotiomycetidae</taxon>
        <taxon>Eurotiales</taxon>
        <taxon>Aspergillaceae</taxon>
        <taxon>Penicillium</taxon>
    </lineage>
</organism>